<feature type="region of interest" description="Disordered" evidence="1">
    <location>
        <begin position="580"/>
        <end position="603"/>
    </location>
</feature>
<evidence type="ECO:0000313" key="4">
    <source>
        <dbReference type="Proteomes" id="UP001165586"/>
    </source>
</evidence>
<dbReference type="InterPro" id="IPR018891">
    <property type="entry name" value="AIPR_C"/>
</dbReference>
<evidence type="ECO:0000313" key="3">
    <source>
        <dbReference type="EMBL" id="MCS5733781.1"/>
    </source>
</evidence>
<dbReference type="RefSeq" id="WP_259538597.1">
    <property type="nucleotide sequence ID" value="NZ_JANLCJ010000002.1"/>
</dbReference>
<feature type="compositionally biased region" description="Basic and acidic residues" evidence="1">
    <location>
        <begin position="592"/>
        <end position="603"/>
    </location>
</feature>
<name>A0ABT2H1I6_9MICO</name>
<accession>A0ABT2H1I6</accession>
<feature type="domain" description="Abortive phage infection protein C-terminal" evidence="2">
    <location>
        <begin position="259"/>
        <end position="502"/>
    </location>
</feature>
<comment type="caution">
    <text evidence="3">The sequence shown here is derived from an EMBL/GenBank/DDBJ whole genome shotgun (WGS) entry which is preliminary data.</text>
</comment>
<protein>
    <submittedName>
        <fullName evidence="3">AIPR family protein</fullName>
    </submittedName>
</protein>
<organism evidence="3 4">
    <name type="scientific">Herbiconiux daphne</name>
    <dbReference type="NCBI Taxonomy" id="2970914"/>
    <lineage>
        <taxon>Bacteria</taxon>
        <taxon>Bacillati</taxon>
        <taxon>Actinomycetota</taxon>
        <taxon>Actinomycetes</taxon>
        <taxon>Micrococcales</taxon>
        <taxon>Microbacteriaceae</taxon>
        <taxon>Herbiconiux</taxon>
    </lineage>
</organism>
<sequence length="603" mass="68195">MTKEKPSNTQLLLDSILKERHLSLSPESDESTFFELLVASELLKSFDLGIDEIRDGLIGGGMDGGIDGFYVLVDGDPLTPSRTNAERRDVTVEVIVFQSKTTPSFSGTALDKLISTLSTLFDLGRDERELRRLYSTRLMGRASAFRAFYLSNFSRIAHMSFKVFYATRGERPHTAFAAQESTIEQVSSRMFPEADTSFSFVGAPELLKMLRTPRAQWIELKLSEDALNADAGGFIALVRLSDFAEFLTDEDGYRRRRLFIDNVRDFEGRNGVNDAIAQTLRSSGPVDFWMLNNGVTIVATDVRQAYRTLGLKEPKIVNGLQTSTVLFEHFRANPNEDSRTILVRVVVPPDGATRDQIIIATNNQTDIKRGVLRATDSIHKDIEAFFAGTELVYERQRNAYRNEGVQLEKIVTIPQLARSLASSLLQEPFLSAKVNSQTRLVANRTHYEQLFPGNYPLDTYLTSARIIKRVERFMGRPALDHEFDEYQGGKRTQLWYTQWHVAMLVALEATPNKNVTPSSLADVDVRAISDDEIENSIRIVNEFFSKKRRDYKKTVYQLTKSQALNDLLLKQVGAPARDWLKPTGFDSSTNKRASDRTPRTRNL</sequence>
<dbReference type="EMBL" id="JANLCJ010000002">
    <property type="protein sequence ID" value="MCS5733781.1"/>
    <property type="molecule type" value="Genomic_DNA"/>
</dbReference>
<evidence type="ECO:0000259" key="2">
    <source>
        <dbReference type="Pfam" id="PF10592"/>
    </source>
</evidence>
<keyword evidence="4" id="KW-1185">Reference proteome</keyword>
<proteinExistence type="predicted"/>
<reference evidence="3" key="1">
    <citation type="submission" date="2022-08" db="EMBL/GenBank/DDBJ databases">
        <authorList>
            <person name="Deng Y."/>
            <person name="Han X.-F."/>
            <person name="Zhang Y.-Q."/>
        </authorList>
    </citation>
    <scope>NUCLEOTIDE SEQUENCE</scope>
    <source>
        <strain evidence="3">CPCC 203386</strain>
    </source>
</reference>
<evidence type="ECO:0000256" key="1">
    <source>
        <dbReference type="SAM" id="MobiDB-lite"/>
    </source>
</evidence>
<dbReference type="Proteomes" id="UP001165586">
    <property type="component" value="Unassembled WGS sequence"/>
</dbReference>
<dbReference type="Pfam" id="PF10592">
    <property type="entry name" value="AIPR"/>
    <property type="match status" value="1"/>
</dbReference>
<gene>
    <name evidence="3" type="ORF">N1032_08515</name>
</gene>